<dbReference type="Gene3D" id="3.10.450.10">
    <property type="match status" value="1"/>
</dbReference>
<dbReference type="EMBL" id="CAMAPF010000963">
    <property type="protein sequence ID" value="CAH9130843.1"/>
    <property type="molecule type" value="Genomic_DNA"/>
</dbReference>
<dbReference type="InterPro" id="IPR046350">
    <property type="entry name" value="Cystatin_sf"/>
</dbReference>
<evidence type="ECO:0000313" key="3">
    <source>
        <dbReference type="Proteomes" id="UP001152523"/>
    </source>
</evidence>
<evidence type="ECO:0000313" key="2">
    <source>
        <dbReference type="EMBL" id="CAH9130843.1"/>
    </source>
</evidence>
<feature type="compositionally biased region" description="Basic and acidic residues" evidence="1">
    <location>
        <begin position="118"/>
        <end position="137"/>
    </location>
</feature>
<keyword evidence="3" id="KW-1185">Reference proteome</keyword>
<proteinExistence type="predicted"/>
<name>A0AAV0F5P1_9ASTE</name>
<gene>
    <name evidence="2" type="ORF">CEPIT_LOCUS30950</name>
</gene>
<dbReference type="Proteomes" id="UP001152523">
    <property type="component" value="Unassembled WGS sequence"/>
</dbReference>
<feature type="region of interest" description="Disordered" evidence="1">
    <location>
        <begin position="66"/>
        <end position="137"/>
    </location>
</feature>
<dbReference type="SUPFAM" id="SSF54403">
    <property type="entry name" value="Cystatin/monellin"/>
    <property type="match status" value="1"/>
</dbReference>
<reference evidence="2" key="1">
    <citation type="submission" date="2022-07" db="EMBL/GenBank/DDBJ databases">
        <authorList>
            <person name="Macas J."/>
            <person name="Novak P."/>
            <person name="Neumann P."/>
        </authorList>
    </citation>
    <scope>NUCLEOTIDE SEQUENCE</scope>
</reference>
<protein>
    <recommendedName>
        <fullName evidence="4">Cysteine proteinase inhibitor</fullName>
    </recommendedName>
</protein>
<evidence type="ECO:0000256" key="1">
    <source>
        <dbReference type="SAM" id="MobiDB-lite"/>
    </source>
</evidence>
<accession>A0AAV0F5P1</accession>
<dbReference type="AlphaFoldDB" id="A0AAV0F5P1"/>
<organism evidence="2 3">
    <name type="scientific">Cuscuta epithymum</name>
    <dbReference type="NCBI Taxonomy" id="186058"/>
    <lineage>
        <taxon>Eukaryota</taxon>
        <taxon>Viridiplantae</taxon>
        <taxon>Streptophyta</taxon>
        <taxon>Embryophyta</taxon>
        <taxon>Tracheophyta</taxon>
        <taxon>Spermatophyta</taxon>
        <taxon>Magnoliopsida</taxon>
        <taxon>eudicotyledons</taxon>
        <taxon>Gunneridae</taxon>
        <taxon>Pentapetalae</taxon>
        <taxon>asterids</taxon>
        <taxon>lamiids</taxon>
        <taxon>Solanales</taxon>
        <taxon>Convolvulaceae</taxon>
        <taxon>Cuscuteae</taxon>
        <taxon>Cuscuta</taxon>
        <taxon>Cuscuta subgen. Cuscuta</taxon>
    </lineage>
</organism>
<sequence length="224" mass="25087">MESPTAVSAASFADGSKAEKHPNLFFRRFEYPLLSKRLRKPDEAAGCRESKESAYFPREFVWDTPESTIIHAGESEDESASDSTGLGIPSPPPYDDMEYYNPSGPSPPPPDSPRTIQKRMEERRKTAEETHGGCHVKEGGHFPEIHYRAAKEALEWYNCKNRAQFKLLQLVEVDIAAVSGIVFFITMKAVDGNDPAASPVTFLAEYYHKIFNPDDEVLDCKPIS</sequence>
<comment type="caution">
    <text evidence="2">The sequence shown here is derived from an EMBL/GenBank/DDBJ whole genome shotgun (WGS) entry which is preliminary data.</text>
</comment>
<evidence type="ECO:0008006" key="4">
    <source>
        <dbReference type="Google" id="ProtNLM"/>
    </source>
</evidence>